<sequence length="277" mass="30398">MQKLATLTGFTDTRLIKAYWGTIKKKLAENSAFVTATIGANWENPQHDNMGDNQEVLNGSSSSLKRKACELTPSAAHASAGISNSSTITNVKFMSPMALEGKNSYDVEINAETPTKKAKKTRVTKTPSSKKKAAEQKFAEDMRGLEEYGSNPGPATYRSQEQVVGPYPPLDGASGDVSVFQEPHRQFSHGVQEYPIYTQTYDNNNNNNNVETYFQGSFYPAQHGFDGSAQGVLDEGPAPIAYGPEEQSSPPNTWSQEMDDYIQYDDDEDAPLIPYLG</sequence>
<comment type="caution">
    <text evidence="1">The sequence shown here is derived from an EMBL/GenBank/DDBJ whole genome shotgun (WGS) entry which is preliminary data.</text>
</comment>
<accession>A0ACC2ICE6</accession>
<reference evidence="1" key="1">
    <citation type="submission" date="2022-11" db="EMBL/GenBank/DDBJ databases">
        <title>Genome Sequence of Nemania bipapillata.</title>
        <authorList>
            <person name="Buettner E."/>
        </authorList>
    </citation>
    <scope>NUCLEOTIDE SEQUENCE</scope>
    <source>
        <strain evidence="1">CP14</strain>
    </source>
</reference>
<organism evidence="1 2">
    <name type="scientific">Nemania bipapillata</name>
    <dbReference type="NCBI Taxonomy" id="110536"/>
    <lineage>
        <taxon>Eukaryota</taxon>
        <taxon>Fungi</taxon>
        <taxon>Dikarya</taxon>
        <taxon>Ascomycota</taxon>
        <taxon>Pezizomycotina</taxon>
        <taxon>Sordariomycetes</taxon>
        <taxon>Xylariomycetidae</taxon>
        <taxon>Xylariales</taxon>
        <taxon>Xylariaceae</taxon>
        <taxon>Nemania</taxon>
    </lineage>
</organism>
<keyword evidence="2" id="KW-1185">Reference proteome</keyword>
<evidence type="ECO:0000313" key="1">
    <source>
        <dbReference type="EMBL" id="KAJ8112817.1"/>
    </source>
</evidence>
<protein>
    <submittedName>
        <fullName evidence="1">Uncharacterized protein</fullName>
    </submittedName>
</protein>
<evidence type="ECO:0000313" key="2">
    <source>
        <dbReference type="Proteomes" id="UP001153334"/>
    </source>
</evidence>
<proteinExistence type="predicted"/>
<gene>
    <name evidence="1" type="ORF">ONZ43_g5304</name>
</gene>
<dbReference type="EMBL" id="JAPESX010001602">
    <property type="protein sequence ID" value="KAJ8112817.1"/>
    <property type="molecule type" value="Genomic_DNA"/>
</dbReference>
<dbReference type="Proteomes" id="UP001153334">
    <property type="component" value="Unassembled WGS sequence"/>
</dbReference>
<name>A0ACC2ICE6_9PEZI</name>